<dbReference type="AlphaFoldDB" id="A0A8J3H5Q6"/>
<reference evidence="4" key="2">
    <citation type="submission" date="2020-09" db="EMBL/GenBank/DDBJ databases">
        <authorList>
            <person name="Sun Q."/>
            <person name="Zhou Y."/>
        </authorList>
    </citation>
    <scope>NUCLEOTIDE SEQUENCE</scope>
    <source>
        <strain evidence="4">CGMCC 1.7081</strain>
    </source>
</reference>
<dbReference type="PROSITE" id="PS00671">
    <property type="entry name" value="D_2_HYDROXYACID_DH_3"/>
    <property type="match status" value="1"/>
</dbReference>
<dbReference type="GO" id="GO:0051287">
    <property type="term" value="F:NAD binding"/>
    <property type="evidence" value="ECO:0007669"/>
    <property type="project" value="InterPro"/>
</dbReference>
<evidence type="ECO:0000256" key="2">
    <source>
        <dbReference type="ARBA" id="ARBA00023027"/>
    </source>
</evidence>
<evidence type="ECO:0000313" key="4">
    <source>
        <dbReference type="EMBL" id="GHG90336.1"/>
    </source>
</evidence>
<dbReference type="SUPFAM" id="SSF51735">
    <property type="entry name" value="NAD(P)-binding Rossmann-fold domains"/>
    <property type="match status" value="1"/>
</dbReference>
<comment type="caution">
    <text evidence="4">The sequence shown here is derived from an EMBL/GenBank/DDBJ whole genome shotgun (WGS) entry which is preliminary data.</text>
</comment>
<keyword evidence="1" id="KW-0560">Oxidoreductase</keyword>
<gene>
    <name evidence="4" type="ORF">GCM10010961_20530</name>
</gene>
<protein>
    <submittedName>
        <fullName evidence="4">Dihydrofolate reductase</fullName>
    </submittedName>
</protein>
<dbReference type="InterPro" id="IPR029753">
    <property type="entry name" value="D-isomer_DH_CS"/>
</dbReference>
<evidence type="ECO:0000259" key="3">
    <source>
        <dbReference type="Pfam" id="PF02826"/>
    </source>
</evidence>
<dbReference type="EMBL" id="BNAP01000007">
    <property type="protein sequence ID" value="GHG90336.1"/>
    <property type="molecule type" value="Genomic_DNA"/>
</dbReference>
<dbReference type="GO" id="GO:0016616">
    <property type="term" value="F:oxidoreductase activity, acting on the CH-OH group of donors, NAD or NADP as acceptor"/>
    <property type="evidence" value="ECO:0007669"/>
    <property type="project" value="UniProtKB-ARBA"/>
</dbReference>
<feature type="domain" description="D-isomer specific 2-hydroxyacid dehydrogenase NAD-binding" evidence="3">
    <location>
        <begin position="120"/>
        <end position="291"/>
    </location>
</feature>
<dbReference type="InterPro" id="IPR036291">
    <property type="entry name" value="NAD(P)-bd_dom_sf"/>
</dbReference>
<keyword evidence="2" id="KW-0520">NAD</keyword>
<evidence type="ECO:0000256" key="1">
    <source>
        <dbReference type="ARBA" id="ARBA00023002"/>
    </source>
</evidence>
<evidence type="ECO:0000313" key="5">
    <source>
        <dbReference type="Proteomes" id="UP000611500"/>
    </source>
</evidence>
<accession>A0A8J3H5Q6</accession>
<dbReference type="Pfam" id="PF02826">
    <property type="entry name" value="2-Hacid_dh_C"/>
    <property type="match status" value="1"/>
</dbReference>
<dbReference type="PANTHER" id="PTHR43333">
    <property type="entry name" value="2-HACID_DH_C DOMAIN-CONTAINING PROTEIN"/>
    <property type="match status" value="1"/>
</dbReference>
<dbReference type="Gene3D" id="3.40.50.720">
    <property type="entry name" value="NAD(P)-binding Rossmann-like Domain"/>
    <property type="match status" value="2"/>
</dbReference>
<organism evidence="4 5">
    <name type="scientific">Pseudodonghicola xiamenensis</name>
    <dbReference type="NCBI Taxonomy" id="337702"/>
    <lineage>
        <taxon>Bacteria</taxon>
        <taxon>Pseudomonadati</taxon>
        <taxon>Pseudomonadota</taxon>
        <taxon>Alphaproteobacteria</taxon>
        <taxon>Rhodobacterales</taxon>
        <taxon>Paracoccaceae</taxon>
        <taxon>Pseudodonghicola</taxon>
    </lineage>
</organism>
<name>A0A8J3H5Q6_9RHOB</name>
<reference evidence="4" key="1">
    <citation type="journal article" date="2014" name="Int. J. Syst. Evol. Microbiol.">
        <title>Complete genome sequence of Corynebacterium casei LMG S-19264T (=DSM 44701T), isolated from a smear-ripened cheese.</title>
        <authorList>
            <consortium name="US DOE Joint Genome Institute (JGI-PGF)"/>
            <person name="Walter F."/>
            <person name="Albersmeier A."/>
            <person name="Kalinowski J."/>
            <person name="Ruckert C."/>
        </authorList>
    </citation>
    <scope>NUCLEOTIDE SEQUENCE</scope>
    <source>
        <strain evidence="4">CGMCC 1.7081</strain>
    </source>
</reference>
<sequence>MTTPSSAAATAGGPVIVNQIGPEVGACLRDHPAGFTVIDRLDRDVAPWEGLPDETEILLTGPSAGWRKAPTEAQPLPKRLRWVQSLSTGIEAYPRWVFEGRRFTCGRGVAASAIAEYVLTAMLDHAKGFSDLKVHDQAGWKVKYDLDGLAGKTLGILGYGAIGRAIARRAHGFEMEVLACRRGAWDDSDPYARPAAAPETLFAASDYLAIAMPLTDATRHLVDAALLAQAQPGLVLINIARGEIVDQAALVAAIDKGKLGGAVLDVTTPEPLPDGDPLYSLPNVVITPHISWKTPAFMAGFLRDMTANLDAYLAGQPLTNEVDLTRGY</sequence>
<dbReference type="PANTHER" id="PTHR43333:SF1">
    <property type="entry name" value="D-ISOMER SPECIFIC 2-HYDROXYACID DEHYDROGENASE NAD-BINDING DOMAIN-CONTAINING PROTEIN"/>
    <property type="match status" value="1"/>
</dbReference>
<dbReference type="Proteomes" id="UP000611500">
    <property type="component" value="Unassembled WGS sequence"/>
</dbReference>
<proteinExistence type="predicted"/>
<keyword evidence="5" id="KW-1185">Reference proteome</keyword>
<dbReference type="RefSeq" id="WP_051312386.1">
    <property type="nucleotide sequence ID" value="NZ_BNAP01000007.1"/>
</dbReference>
<dbReference type="InterPro" id="IPR006140">
    <property type="entry name" value="D-isomer_DH_NAD-bd"/>
</dbReference>